<dbReference type="PANTHER" id="PTHR12959">
    <property type="entry name" value="GPI TRANSAMIDASE COMPONENT PIG-T-RELATED"/>
    <property type="match status" value="1"/>
</dbReference>
<sequence length="655" mass="70930">MPLVALFAALVASRAGVADGSRAAAESFDEEALVRPLPDGKAVFVAHFRQSAPLASRHFESFPKAMAQIARETRVAEAELSFTQGRWDDKRWGRAPVGTKPIGAELWASFHAPPANASVRSSATDSADAHSEDWDALTAHMGGLFCASLSRMNAREIVVEPALAFSRWNGARDATRSTRRKKHGSLPSESVCVENLTPFLKLLPCRDRAGVAEALASRTTLFGAPYVSMSTLVETTKSGDDGEWRVVLTQTLTVALDRAAAQETTDDAEKPETRLSRLLGLDRKGKEGISGACVAARLSRVHAETHAPFAAAATSDVAGAPREHTALCERSASKDASKALVRLKTWDLANMDARPPFANGNGFFDVKLSRDAGAPEPRAPLVGYAPEFLAERHLTGSGNRDGGVSIELRRHLPSSDRKPLDTRVRVFQALPWYVRVFAHTLKVTFDGVDANVAASRSVTDLGRNHFDASSAPELLGDGEVEGLRWSPSRDRTRPSVLEAQLFVPSSVSVVRVSARFEKAFLRTEEFPPDANRGFDVAPAVVAFPPPRVIRFFRNLEGMDALESPLLDRMEGLVVGGNTQPAEVPERVYLNGLLLTLPTPDFSMPFNVITLVCTAMSLLSGGVLSALTRRPAWAGFKEQKAEQKKKLAELAKRAKA</sequence>
<dbReference type="InterPro" id="IPR007245">
    <property type="entry name" value="PIG-T"/>
</dbReference>
<dbReference type="PANTHER" id="PTHR12959:SF11">
    <property type="entry name" value="GPI TRANSAMIDASE COMPONENT PIG-T"/>
    <property type="match status" value="1"/>
</dbReference>
<dbReference type="AlphaFoldDB" id="A0A7S0DFI7"/>
<keyword evidence="1" id="KW-1133">Transmembrane helix</keyword>
<protein>
    <recommendedName>
        <fullName evidence="4">GPI transamidase component PIG-T</fullName>
    </recommendedName>
</protein>
<organism evidence="3">
    <name type="scientific">Micromonas pusilla</name>
    <name type="common">Picoplanktonic green alga</name>
    <name type="synonym">Chromulina pusilla</name>
    <dbReference type="NCBI Taxonomy" id="38833"/>
    <lineage>
        <taxon>Eukaryota</taxon>
        <taxon>Viridiplantae</taxon>
        <taxon>Chlorophyta</taxon>
        <taxon>Mamiellophyceae</taxon>
        <taxon>Mamiellales</taxon>
        <taxon>Mamiellaceae</taxon>
        <taxon>Micromonas</taxon>
    </lineage>
</organism>
<name>A0A7S0DFI7_MICPS</name>
<reference evidence="3" key="1">
    <citation type="submission" date="2021-01" db="EMBL/GenBank/DDBJ databases">
        <authorList>
            <person name="Corre E."/>
            <person name="Pelletier E."/>
            <person name="Niang G."/>
            <person name="Scheremetjew M."/>
            <person name="Finn R."/>
            <person name="Kale V."/>
            <person name="Holt S."/>
            <person name="Cochrane G."/>
            <person name="Meng A."/>
            <person name="Brown T."/>
            <person name="Cohen L."/>
        </authorList>
    </citation>
    <scope>NUCLEOTIDE SEQUENCE</scope>
    <source>
        <strain evidence="3">CCAC1681</strain>
    </source>
</reference>
<feature type="chain" id="PRO_5031526997" description="GPI transamidase component PIG-T" evidence="2">
    <location>
        <begin position="21"/>
        <end position="655"/>
    </location>
</feature>
<accession>A0A7S0DFI7</accession>
<feature type="signal peptide" evidence="2">
    <location>
        <begin position="1"/>
        <end position="20"/>
    </location>
</feature>
<keyword evidence="1" id="KW-0472">Membrane</keyword>
<proteinExistence type="predicted"/>
<keyword evidence="1" id="KW-0812">Transmembrane</keyword>
<gene>
    <name evidence="3" type="ORF">MSP1401_LOCUS12012</name>
</gene>
<evidence type="ECO:0008006" key="4">
    <source>
        <dbReference type="Google" id="ProtNLM"/>
    </source>
</evidence>
<evidence type="ECO:0000256" key="1">
    <source>
        <dbReference type="SAM" id="Phobius"/>
    </source>
</evidence>
<evidence type="ECO:0000256" key="2">
    <source>
        <dbReference type="SAM" id="SignalP"/>
    </source>
</evidence>
<keyword evidence="2" id="KW-0732">Signal</keyword>
<dbReference type="GO" id="GO:0016255">
    <property type="term" value="P:attachment of GPI anchor to protein"/>
    <property type="evidence" value="ECO:0007669"/>
    <property type="project" value="InterPro"/>
</dbReference>
<dbReference type="Pfam" id="PF04113">
    <property type="entry name" value="Gpi16"/>
    <property type="match status" value="1"/>
</dbReference>
<feature type="transmembrane region" description="Helical" evidence="1">
    <location>
        <begin position="603"/>
        <end position="626"/>
    </location>
</feature>
<dbReference type="EMBL" id="HBEN01014403">
    <property type="protein sequence ID" value="CAD8451098.1"/>
    <property type="molecule type" value="Transcribed_RNA"/>
</dbReference>
<evidence type="ECO:0000313" key="3">
    <source>
        <dbReference type="EMBL" id="CAD8451098.1"/>
    </source>
</evidence>
<dbReference type="GO" id="GO:0042765">
    <property type="term" value="C:GPI-anchor transamidase complex"/>
    <property type="evidence" value="ECO:0007669"/>
    <property type="project" value="InterPro"/>
</dbReference>